<evidence type="ECO:0000259" key="8">
    <source>
        <dbReference type="PROSITE" id="PS50110"/>
    </source>
</evidence>
<dbReference type="InterPro" id="IPR016032">
    <property type="entry name" value="Sig_transdc_resp-reg_C-effctor"/>
</dbReference>
<keyword evidence="2" id="KW-0902">Two-component regulatory system</keyword>
<feature type="modified residue" description="4-aspartylphosphate" evidence="6">
    <location>
        <position position="51"/>
    </location>
</feature>
<dbReference type="PANTHER" id="PTHR48111">
    <property type="entry name" value="REGULATOR OF RPOS"/>
    <property type="match status" value="1"/>
</dbReference>
<evidence type="ECO:0000256" key="2">
    <source>
        <dbReference type="ARBA" id="ARBA00023012"/>
    </source>
</evidence>
<dbReference type="AlphaFoldDB" id="A0AAU6PZ45"/>
<evidence type="ECO:0000256" key="7">
    <source>
        <dbReference type="PROSITE-ProRule" id="PRU01091"/>
    </source>
</evidence>
<evidence type="ECO:0000256" key="5">
    <source>
        <dbReference type="ARBA" id="ARBA00023163"/>
    </source>
</evidence>
<feature type="domain" description="Response regulatory" evidence="8">
    <location>
        <begin position="2"/>
        <end position="116"/>
    </location>
</feature>
<dbReference type="RefSeq" id="WP_339093950.1">
    <property type="nucleotide sequence ID" value="NZ_CP149782.1"/>
</dbReference>
<reference evidence="10" key="1">
    <citation type="submission" date="2024-03" db="EMBL/GenBank/DDBJ databases">
        <title>Deinococcus weizhi sp. nov., isolated from human skin.</title>
        <authorList>
            <person name="Wei Z."/>
            <person name="Tian F."/>
            <person name="Yang C."/>
            <person name="Xin L.T."/>
            <person name="Wen Z.J."/>
            <person name="Lan K.C."/>
            <person name="Yu L."/>
            <person name="Zhe W."/>
            <person name="Dan F.D."/>
            <person name="Jun W."/>
            <person name="Rui Z."/>
            <person name="Yong X.J."/>
            <person name="Ting Y."/>
            <person name="Wei X."/>
            <person name="Xu Z.G."/>
            <person name="Xin Z."/>
            <person name="Dong F.G."/>
            <person name="Ni X.M."/>
            <person name="Zheng M.G."/>
            <person name="Chun Y."/>
            <person name="Qian W.X."/>
        </authorList>
    </citation>
    <scope>NUCLEOTIDE SEQUENCE</scope>
    <source>
        <strain evidence="10">VB142</strain>
    </source>
</reference>
<evidence type="ECO:0000313" key="10">
    <source>
        <dbReference type="EMBL" id="WYF43350.1"/>
    </source>
</evidence>
<dbReference type="FunFam" id="1.10.10.10:FF:000052">
    <property type="entry name" value="Cell cycle response regulator"/>
    <property type="match status" value="1"/>
</dbReference>
<keyword evidence="1 6" id="KW-0597">Phosphoprotein</keyword>
<organism evidence="10">
    <name type="scientific">Deinococcus sp. VB142</name>
    <dbReference type="NCBI Taxonomy" id="3112952"/>
    <lineage>
        <taxon>Bacteria</taxon>
        <taxon>Thermotogati</taxon>
        <taxon>Deinococcota</taxon>
        <taxon>Deinococci</taxon>
        <taxon>Deinococcales</taxon>
        <taxon>Deinococcaceae</taxon>
        <taxon>Deinococcus</taxon>
    </lineage>
</organism>
<dbReference type="GO" id="GO:0000156">
    <property type="term" value="F:phosphorelay response regulator activity"/>
    <property type="evidence" value="ECO:0007669"/>
    <property type="project" value="TreeGrafter"/>
</dbReference>
<feature type="domain" description="OmpR/PhoB-type" evidence="9">
    <location>
        <begin position="126"/>
        <end position="220"/>
    </location>
</feature>
<keyword evidence="5" id="KW-0804">Transcription</keyword>
<dbReference type="InterPro" id="IPR001867">
    <property type="entry name" value="OmpR/PhoB-type_DNA-bd"/>
</dbReference>
<dbReference type="GO" id="GO:0006355">
    <property type="term" value="P:regulation of DNA-templated transcription"/>
    <property type="evidence" value="ECO:0007669"/>
    <property type="project" value="InterPro"/>
</dbReference>
<dbReference type="PROSITE" id="PS50110">
    <property type="entry name" value="RESPONSE_REGULATORY"/>
    <property type="match status" value="1"/>
</dbReference>
<dbReference type="EMBL" id="CP149782">
    <property type="protein sequence ID" value="WYF43350.1"/>
    <property type="molecule type" value="Genomic_DNA"/>
</dbReference>
<evidence type="ECO:0000256" key="1">
    <source>
        <dbReference type="ARBA" id="ARBA00022553"/>
    </source>
</evidence>
<protein>
    <submittedName>
        <fullName evidence="10">Response regulator transcription factor</fullName>
    </submittedName>
</protein>
<dbReference type="Gene3D" id="3.40.50.2300">
    <property type="match status" value="1"/>
</dbReference>
<keyword evidence="4 7" id="KW-0238">DNA-binding</keyword>
<dbReference type="CDD" id="cd00383">
    <property type="entry name" value="trans_reg_C"/>
    <property type="match status" value="1"/>
</dbReference>
<dbReference type="PANTHER" id="PTHR48111:SF22">
    <property type="entry name" value="REGULATOR OF RPOS"/>
    <property type="match status" value="1"/>
</dbReference>
<dbReference type="InterPro" id="IPR001789">
    <property type="entry name" value="Sig_transdc_resp-reg_receiver"/>
</dbReference>
<dbReference type="Pfam" id="PF00072">
    <property type="entry name" value="Response_reg"/>
    <property type="match status" value="1"/>
</dbReference>
<evidence type="ECO:0000256" key="4">
    <source>
        <dbReference type="ARBA" id="ARBA00023125"/>
    </source>
</evidence>
<evidence type="ECO:0000259" key="9">
    <source>
        <dbReference type="PROSITE" id="PS51755"/>
    </source>
</evidence>
<dbReference type="GO" id="GO:0005829">
    <property type="term" value="C:cytosol"/>
    <property type="evidence" value="ECO:0007669"/>
    <property type="project" value="TreeGrafter"/>
</dbReference>
<name>A0AAU6PZ45_9DEIO</name>
<dbReference type="SMART" id="SM00862">
    <property type="entry name" value="Trans_reg_C"/>
    <property type="match status" value="1"/>
</dbReference>
<dbReference type="GO" id="GO:0032993">
    <property type="term" value="C:protein-DNA complex"/>
    <property type="evidence" value="ECO:0007669"/>
    <property type="project" value="TreeGrafter"/>
</dbReference>
<dbReference type="InterPro" id="IPR039420">
    <property type="entry name" value="WalR-like"/>
</dbReference>
<evidence type="ECO:0000256" key="6">
    <source>
        <dbReference type="PROSITE-ProRule" id="PRU00169"/>
    </source>
</evidence>
<gene>
    <name evidence="10" type="ORF">WDJ50_07870</name>
</gene>
<dbReference type="SMART" id="SM00448">
    <property type="entry name" value="REC"/>
    <property type="match status" value="1"/>
</dbReference>
<sequence length="220" mass="24277">MRLLFVEDDPRIAEPTLSALREAGYAVTWAQAGDEGLEAAMLGEFPLIVLDVMLPGLGGFEVARQLRTAGVDSPILFLTARGEVSDRVEGLDLGGDAYMVKPFAMPELLANLRALARRERGQSAPRSSFAAGRGGLDTVARTVTWDGQEVAVTGREYDLLSVLALAPERWLTREELLDRVWGPEFEGEARIVDVYVRYLRRKLAPEAISSERGRGYRVEK</sequence>
<accession>A0AAU6PZ45</accession>
<keyword evidence="3" id="KW-0805">Transcription regulation</keyword>
<dbReference type="Gene3D" id="6.10.250.690">
    <property type="match status" value="1"/>
</dbReference>
<dbReference type="InterPro" id="IPR036388">
    <property type="entry name" value="WH-like_DNA-bd_sf"/>
</dbReference>
<dbReference type="PROSITE" id="PS51755">
    <property type="entry name" value="OMPR_PHOB"/>
    <property type="match status" value="1"/>
</dbReference>
<dbReference type="Pfam" id="PF00486">
    <property type="entry name" value="Trans_reg_C"/>
    <property type="match status" value="1"/>
</dbReference>
<feature type="DNA-binding region" description="OmpR/PhoB-type" evidence="7">
    <location>
        <begin position="126"/>
        <end position="220"/>
    </location>
</feature>
<evidence type="ECO:0000256" key="3">
    <source>
        <dbReference type="ARBA" id="ARBA00023015"/>
    </source>
</evidence>
<dbReference type="Gene3D" id="1.10.10.10">
    <property type="entry name" value="Winged helix-like DNA-binding domain superfamily/Winged helix DNA-binding domain"/>
    <property type="match status" value="1"/>
</dbReference>
<dbReference type="InterPro" id="IPR011006">
    <property type="entry name" value="CheY-like_superfamily"/>
</dbReference>
<proteinExistence type="predicted"/>
<dbReference type="GO" id="GO:0000976">
    <property type="term" value="F:transcription cis-regulatory region binding"/>
    <property type="evidence" value="ECO:0007669"/>
    <property type="project" value="TreeGrafter"/>
</dbReference>
<dbReference type="SUPFAM" id="SSF46894">
    <property type="entry name" value="C-terminal effector domain of the bipartite response regulators"/>
    <property type="match status" value="1"/>
</dbReference>
<dbReference type="SUPFAM" id="SSF52172">
    <property type="entry name" value="CheY-like"/>
    <property type="match status" value="1"/>
</dbReference>